<reference evidence="1" key="1">
    <citation type="submission" date="2023-03" db="EMBL/GenBank/DDBJ databases">
        <title>Massive genome expansion in bonnet fungi (Mycena s.s.) driven by repeated elements and novel gene families across ecological guilds.</title>
        <authorList>
            <consortium name="Lawrence Berkeley National Laboratory"/>
            <person name="Harder C.B."/>
            <person name="Miyauchi S."/>
            <person name="Viragh M."/>
            <person name="Kuo A."/>
            <person name="Thoen E."/>
            <person name="Andreopoulos B."/>
            <person name="Lu D."/>
            <person name="Skrede I."/>
            <person name="Drula E."/>
            <person name="Henrissat B."/>
            <person name="Morin E."/>
            <person name="Kohler A."/>
            <person name="Barry K."/>
            <person name="LaButti K."/>
            <person name="Morin E."/>
            <person name="Salamov A."/>
            <person name="Lipzen A."/>
            <person name="Mereny Z."/>
            <person name="Hegedus B."/>
            <person name="Baldrian P."/>
            <person name="Stursova M."/>
            <person name="Weitz H."/>
            <person name="Taylor A."/>
            <person name="Grigoriev I.V."/>
            <person name="Nagy L.G."/>
            <person name="Martin F."/>
            <person name="Kauserud H."/>
        </authorList>
    </citation>
    <scope>NUCLEOTIDE SEQUENCE</scope>
    <source>
        <strain evidence="1">CBHHK200</strain>
    </source>
</reference>
<protein>
    <recommendedName>
        <fullName evidence="3">F-box domain-containing protein</fullName>
    </recommendedName>
</protein>
<dbReference type="AlphaFoldDB" id="A0AAD6WYB6"/>
<evidence type="ECO:0008006" key="3">
    <source>
        <dbReference type="Google" id="ProtNLM"/>
    </source>
</evidence>
<accession>A0AAD6WYB6</accession>
<evidence type="ECO:0000313" key="2">
    <source>
        <dbReference type="Proteomes" id="UP001218188"/>
    </source>
</evidence>
<evidence type="ECO:0000313" key="1">
    <source>
        <dbReference type="EMBL" id="KAJ7031913.1"/>
    </source>
</evidence>
<dbReference type="EMBL" id="JARJCM010000077">
    <property type="protein sequence ID" value="KAJ7031913.1"/>
    <property type="molecule type" value="Genomic_DNA"/>
</dbReference>
<organism evidence="1 2">
    <name type="scientific">Mycena alexandri</name>
    <dbReference type="NCBI Taxonomy" id="1745969"/>
    <lineage>
        <taxon>Eukaryota</taxon>
        <taxon>Fungi</taxon>
        <taxon>Dikarya</taxon>
        <taxon>Basidiomycota</taxon>
        <taxon>Agaricomycotina</taxon>
        <taxon>Agaricomycetes</taxon>
        <taxon>Agaricomycetidae</taxon>
        <taxon>Agaricales</taxon>
        <taxon>Marasmiineae</taxon>
        <taxon>Mycenaceae</taxon>
        <taxon>Mycena</taxon>
    </lineage>
</organism>
<name>A0AAD6WYB6_9AGAR</name>
<dbReference type="Proteomes" id="UP001218188">
    <property type="component" value="Unassembled WGS sequence"/>
</dbReference>
<comment type="caution">
    <text evidence="1">The sequence shown here is derived from an EMBL/GenBank/DDBJ whole genome shotgun (WGS) entry which is preliminary data.</text>
</comment>
<proteinExistence type="predicted"/>
<sequence>MNSQKDEHKIHKSACTPASTLGEVPMDTLIHIQSFMDPLDIIALRQSSKTLASATLHRIVWMDALRRVCAGHEVSVLTYPIEKMSLRDLEHAATSPARFIAQISKDWSSRADGGLVPAFSTRLLQPRLPKLTPGHLGELLLMRLVPGGRYPRYDQRHRPHEYLGPWIWPRSYSESLPFADGKGIRILVYFTVFIQTQITVFEVSPAATQPVFKVVAERRVPSLTINACALTPDRFTYHCDFLITTWNFVEDTSATVHVYQRMLNITVTPTTIIGQHAEGIVVVDIPPLHPTGTPAAEAIVEPITPLPMLSHIHAVLGDVSDLYTTQSDWHSAPDVPIVIDCFGILVDGTNAYARCLIKTVPGEDLDLPCALPVLMGVTRVPPETWEVDFYGRLHFAGTHLVRTWPTGSSVMINVAAVPARRQIVFESKTSLLWEMPPQGELWAYDLDPMSGRFVTLASPTEIRILDYILPNM</sequence>
<gene>
    <name evidence="1" type="ORF">C8F04DRAFT_1262307</name>
</gene>
<keyword evidence="2" id="KW-1185">Reference proteome</keyword>
<dbReference type="InterPro" id="IPR036047">
    <property type="entry name" value="F-box-like_dom_sf"/>
</dbReference>
<dbReference type="SUPFAM" id="SSF81383">
    <property type="entry name" value="F-box domain"/>
    <property type="match status" value="1"/>
</dbReference>